<keyword evidence="3" id="KW-1185">Reference proteome</keyword>
<organism evidence="2 3">
    <name type="scientific">Spinactinospora alkalitolerans</name>
    <dbReference type="NCBI Taxonomy" id="687207"/>
    <lineage>
        <taxon>Bacteria</taxon>
        <taxon>Bacillati</taxon>
        <taxon>Actinomycetota</taxon>
        <taxon>Actinomycetes</taxon>
        <taxon>Streptosporangiales</taxon>
        <taxon>Nocardiopsidaceae</taxon>
        <taxon>Spinactinospora</taxon>
    </lineage>
</organism>
<dbReference type="Proteomes" id="UP000589036">
    <property type="component" value="Unassembled WGS sequence"/>
</dbReference>
<evidence type="ECO:0000313" key="3">
    <source>
        <dbReference type="Proteomes" id="UP000589036"/>
    </source>
</evidence>
<proteinExistence type="predicted"/>
<evidence type="ECO:0000313" key="2">
    <source>
        <dbReference type="EMBL" id="NYE50708.1"/>
    </source>
</evidence>
<dbReference type="EMBL" id="JACCCC010000001">
    <property type="protein sequence ID" value="NYE50708.1"/>
    <property type="molecule type" value="Genomic_DNA"/>
</dbReference>
<dbReference type="Pfam" id="PF09481">
    <property type="entry name" value="CRISPR_Cse1"/>
    <property type="match status" value="1"/>
</dbReference>
<accession>A0A852U3A4</accession>
<comment type="caution">
    <text evidence="2">The sequence shown here is derived from an EMBL/GenBank/DDBJ whole genome shotgun (WGS) entry which is preliminary data.</text>
</comment>
<dbReference type="NCBIfam" id="TIGR02547">
    <property type="entry name" value="casA_cse1"/>
    <property type="match status" value="1"/>
</dbReference>
<dbReference type="AlphaFoldDB" id="A0A852U3A4"/>
<name>A0A852U3A4_9ACTN</name>
<reference evidence="2 3" key="1">
    <citation type="submission" date="2020-07" db="EMBL/GenBank/DDBJ databases">
        <title>Sequencing the genomes of 1000 actinobacteria strains.</title>
        <authorList>
            <person name="Klenk H.-P."/>
        </authorList>
    </citation>
    <scope>NUCLEOTIDE SEQUENCE [LARGE SCALE GENOMIC DNA]</scope>
    <source>
        <strain evidence="2 3">CXB654</strain>
    </source>
</reference>
<sequence>MPAVALDGRLCQVGLVDAVLRAHELRWIDAEAPVVTAALHRLLLAFAHRVYGPGDESEWAELWEAPSLPAGPLEAYLDDFGDRFDLFGERPFFQTPGIPDTKIGSAAQLTMYRATGNNVTLFDHTVAEDRVELHPADAARWLVTVQAYDTGGMKTPFDTDKSSERGLCNHFATLLVEGATLKETLLLNMPVYAPGRERPHNTFPGDLPIWERDEPTGPKPVKEGPPPAGWTELLTWPSRRIRLRPVRRGTEIRVDGAAILPGTRLRVPLYDVENMAAFERDKRSKKGAKGRTGVTLGEPRPVVLEDLRGIWRHSRELLLPAPELGERIRPRTLDHIADMARREHIPPEAVYTLRVFGQRLDPQAGAVRAWLQESLPTPIALLRADRRLPQLEQLLGHAVELADGVGKELDRLERGYAATLGERLSRRDAEKRRLLTQWYWPELVAPFGMLLQDLGAVLHETPPEEPLTDTEARVAGTVIGLFGGWSDRVRRIADQTRHRWVDRSPRKPGRDLIALADHDRALKSATSRLYHEYGLAVRDYWPVGPEEDE</sequence>
<gene>
    <name evidence="2" type="ORF">HDA32_005828</name>
</gene>
<protein>
    <submittedName>
        <fullName evidence="2">CRISPR system Cascade subunit CasA</fullName>
    </submittedName>
</protein>
<evidence type="ECO:0000256" key="1">
    <source>
        <dbReference type="SAM" id="MobiDB-lite"/>
    </source>
</evidence>
<dbReference type="InterPro" id="IPR013381">
    <property type="entry name" value="CRISPR-assoc_prot_Cse1"/>
</dbReference>
<feature type="region of interest" description="Disordered" evidence="1">
    <location>
        <begin position="197"/>
        <end position="229"/>
    </location>
</feature>
<feature type="compositionally biased region" description="Basic and acidic residues" evidence="1">
    <location>
        <begin position="209"/>
        <end position="222"/>
    </location>
</feature>